<organism evidence="1 2">
    <name type="scientific">Streptomyces africanus</name>
    <dbReference type="NCBI Taxonomy" id="231024"/>
    <lineage>
        <taxon>Bacteria</taxon>
        <taxon>Bacillati</taxon>
        <taxon>Actinomycetota</taxon>
        <taxon>Actinomycetes</taxon>
        <taxon>Kitasatosporales</taxon>
        <taxon>Streptomycetaceae</taxon>
        <taxon>Streptomyces</taxon>
    </lineage>
</organism>
<comment type="caution">
    <text evidence="1">The sequence shown here is derived from an EMBL/GenBank/DDBJ whole genome shotgun (WGS) entry which is preliminary data.</text>
</comment>
<protein>
    <submittedName>
        <fullName evidence="1">Sugar phosphate isomerase/epimerase</fullName>
    </submittedName>
</protein>
<evidence type="ECO:0000313" key="1">
    <source>
        <dbReference type="EMBL" id="MDQ0745926.1"/>
    </source>
</evidence>
<sequence length="76" mass="8622">MAAKARSWNYVTLGYGHDDAFWRAFCLALRRAGYDDVLSIEHEDVLVAPVEGVTKTVDLLRRVILRAPSSYKPQEI</sequence>
<gene>
    <name evidence="1" type="ORF">QF034_000157</name>
</gene>
<dbReference type="Proteomes" id="UP001232755">
    <property type="component" value="Unassembled WGS sequence"/>
</dbReference>
<accession>A0ABU0QEW0</accession>
<dbReference type="Gene3D" id="3.20.20.150">
    <property type="entry name" value="Divalent-metal-dependent TIM barrel enzymes"/>
    <property type="match status" value="1"/>
</dbReference>
<keyword evidence="1" id="KW-0413">Isomerase</keyword>
<proteinExistence type="predicted"/>
<dbReference type="RefSeq" id="WP_307173047.1">
    <property type="nucleotide sequence ID" value="NZ_JAUSYP010000001.1"/>
</dbReference>
<keyword evidence="2" id="KW-1185">Reference proteome</keyword>
<evidence type="ECO:0000313" key="2">
    <source>
        <dbReference type="Proteomes" id="UP001232755"/>
    </source>
</evidence>
<dbReference type="SUPFAM" id="SSF51658">
    <property type="entry name" value="Xylose isomerase-like"/>
    <property type="match status" value="1"/>
</dbReference>
<dbReference type="EMBL" id="JAUSYP010000001">
    <property type="protein sequence ID" value="MDQ0745926.1"/>
    <property type="molecule type" value="Genomic_DNA"/>
</dbReference>
<name>A0ABU0QEW0_9ACTN</name>
<dbReference type="InterPro" id="IPR036237">
    <property type="entry name" value="Xyl_isomerase-like_sf"/>
</dbReference>
<dbReference type="GO" id="GO:0016853">
    <property type="term" value="F:isomerase activity"/>
    <property type="evidence" value="ECO:0007669"/>
    <property type="project" value="UniProtKB-KW"/>
</dbReference>
<reference evidence="1 2" key="1">
    <citation type="submission" date="2023-07" db="EMBL/GenBank/DDBJ databases">
        <title>Comparative genomics of wheat-associated soil bacteria to identify genetic determinants of phenazine resistance.</title>
        <authorList>
            <person name="Mouncey N."/>
        </authorList>
    </citation>
    <scope>NUCLEOTIDE SEQUENCE [LARGE SCALE GENOMIC DNA]</scope>
    <source>
        <strain evidence="1 2">B3I12</strain>
    </source>
</reference>